<dbReference type="Proteomes" id="UP000532769">
    <property type="component" value="Unassembled WGS sequence"/>
</dbReference>
<dbReference type="AlphaFoldDB" id="A0A846MI90"/>
<comment type="caution">
    <text evidence="1">The sequence shown here is derived from an EMBL/GenBank/DDBJ whole genome shotgun (WGS) entry which is preliminary data.</text>
</comment>
<reference evidence="1 2" key="1">
    <citation type="submission" date="2020-03" db="EMBL/GenBank/DDBJ databases">
        <title>Genomic Encyclopedia of Archaeal and Bacterial Type Strains, Phase II (KMG-II): from individual species to whole genera.</title>
        <authorList>
            <person name="Goeker M."/>
        </authorList>
    </citation>
    <scope>NUCLEOTIDE SEQUENCE [LARGE SCALE GENOMIC DNA]</scope>
    <source>
        <strain evidence="1 2">DSM 4749</strain>
    </source>
</reference>
<evidence type="ECO:0000313" key="1">
    <source>
        <dbReference type="EMBL" id="NIK13675.1"/>
    </source>
</evidence>
<name>A0A846MI90_9BACL</name>
<proteinExistence type="predicted"/>
<dbReference type="EMBL" id="JAASRS010000001">
    <property type="protein sequence ID" value="NIK13675.1"/>
    <property type="molecule type" value="Genomic_DNA"/>
</dbReference>
<gene>
    <name evidence="1" type="ORF">BDD39_000185</name>
</gene>
<accession>A0A846MI90</accession>
<sequence>MLNTHDLWYYGKMDLLRNWEVVKVGEAFEAISKGASKN</sequence>
<keyword evidence="2" id="KW-1185">Reference proteome</keyword>
<evidence type="ECO:0000313" key="2">
    <source>
        <dbReference type="Proteomes" id="UP000532769"/>
    </source>
</evidence>
<protein>
    <submittedName>
        <fullName evidence="1">Uncharacterized protein</fullName>
    </submittedName>
</protein>
<organism evidence="1 2">
    <name type="scientific">Saccharococcus thermophilus</name>
    <dbReference type="NCBI Taxonomy" id="29396"/>
    <lineage>
        <taxon>Bacteria</taxon>
        <taxon>Bacillati</taxon>
        <taxon>Bacillota</taxon>
        <taxon>Bacilli</taxon>
        <taxon>Bacillales</taxon>
        <taxon>Anoxybacillaceae</taxon>
        <taxon>Saccharococcus</taxon>
    </lineage>
</organism>